<organism evidence="5 6">
    <name type="scientific">Mesorhizobium abyssinicae</name>
    <dbReference type="NCBI Taxonomy" id="1209958"/>
    <lineage>
        <taxon>Bacteria</taxon>
        <taxon>Pseudomonadati</taxon>
        <taxon>Pseudomonadota</taxon>
        <taxon>Alphaproteobacteria</taxon>
        <taxon>Hyphomicrobiales</taxon>
        <taxon>Phyllobacteriaceae</taxon>
        <taxon>Mesorhizobium</taxon>
    </lineage>
</organism>
<keyword evidence="6" id="KW-1185">Reference proteome</keyword>
<dbReference type="RefSeq" id="WP_320321995.1">
    <property type="nucleotide sequence ID" value="NZ_JAVIIP010000024.1"/>
</dbReference>
<feature type="domain" description="Guanylate cyclase" evidence="4">
    <location>
        <begin position="90"/>
        <end position="219"/>
    </location>
</feature>
<dbReference type="PANTHER" id="PTHR16305:SF28">
    <property type="entry name" value="GUANYLATE CYCLASE DOMAIN-CONTAINING PROTEIN"/>
    <property type="match status" value="1"/>
</dbReference>
<dbReference type="Gene3D" id="1.10.150.50">
    <property type="entry name" value="Transcription Factor, Ets-1"/>
    <property type="match status" value="1"/>
</dbReference>
<dbReference type="SMART" id="SM00454">
    <property type="entry name" value="SAM"/>
    <property type="match status" value="1"/>
</dbReference>
<dbReference type="Gene3D" id="1.25.40.10">
    <property type="entry name" value="Tetratricopeptide repeat domain"/>
    <property type="match status" value="2"/>
</dbReference>
<dbReference type="Gene3D" id="3.40.50.300">
    <property type="entry name" value="P-loop containing nucleotide triphosphate hydrolases"/>
    <property type="match status" value="1"/>
</dbReference>
<dbReference type="InterPro" id="IPR027417">
    <property type="entry name" value="P-loop_NTPase"/>
</dbReference>
<evidence type="ECO:0000313" key="6">
    <source>
        <dbReference type="Proteomes" id="UP001276564"/>
    </source>
</evidence>
<feature type="domain" description="SAM" evidence="3">
    <location>
        <begin position="1"/>
        <end position="61"/>
    </location>
</feature>
<dbReference type="SUPFAM" id="SSF48452">
    <property type="entry name" value="TPR-like"/>
    <property type="match status" value="2"/>
</dbReference>
<dbReference type="Gene3D" id="3.30.70.1230">
    <property type="entry name" value="Nucleotide cyclase"/>
    <property type="match status" value="1"/>
</dbReference>
<dbReference type="SUPFAM" id="SSF55073">
    <property type="entry name" value="Nucleotide cyclase"/>
    <property type="match status" value="1"/>
</dbReference>
<dbReference type="InterPro" id="IPR041664">
    <property type="entry name" value="AAA_16"/>
</dbReference>
<dbReference type="PANTHER" id="PTHR16305">
    <property type="entry name" value="TESTICULAR SOLUBLE ADENYLYL CYCLASE"/>
    <property type="match status" value="1"/>
</dbReference>
<evidence type="ECO:0000256" key="1">
    <source>
        <dbReference type="ARBA" id="ARBA00022741"/>
    </source>
</evidence>
<comment type="caution">
    <text evidence="5">The sequence shown here is derived from an EMBL/GenBank/DDBJ whole genome shotgun (WGS) entry which is preliminary data.</text>
</comment>
<evidence type="ECO:0000259" key="3">
    <source>
        <dbReference type="PROSITE" id="PS50105"/>
    </source>
</evidence>
<keyword evidence="2" id="KW-0067">ATP-binding</keyword>
<dbReference type="Pfam" id="PF00536">
    <property type="entry name" value="SAM_1"/>
    <property type="match status" value="1"/>
</dbReference>
<keyword evidence="1" id="KW-0547">Nucleotide-binding</keyword>
<dbReference type="CDD" id="cd09487">
    <property type="entry name" value="SAM_superfamily"/>
    <property type="match status" value="1"/>
</dbReference>
<accession>A0ABU5AWC8</accession>
<dbReference type="Pfam" id="PF13191">
    <property type="entry name" value="AAA_16"/>
    <property type="match status" value="1"/>
</dbReference>
<dbReference type="EMBL" id="JAVIIP010000024">
    <property type="protein sequence ID" value="MDX8541629.1"/>
    <property type="molecule type" value="Genomic_DNA"/>
</dbReference>
<name>A0ABU5AWC8_9HYPH</name>
<dbReference type="SMART" id="SM00044">
    <property type="entry name" value="CYCc"/>
    <property type="match status" value="1"/>
</dbReference>
<dbReference type="InterPro" id="IPR001660">
    <property type="entry name" value="SAM"/>
</dbReference>
<dbReference type="InterPro" id="IPR011990">
    <property type="entry name" value="TPR-like_helical_dom_sf"/>
</dbReference>
<dbReference type="Proteomes" id="UP001276564">
    <property type="component" value="Unassembled WGS sequence"/>
</dbReference>
<sequence length="1124" mass="123371">MDVGGWLRRLDLEQYEDAFRENKIDETILPILTAEDLKDLGVGFVGHRRKLLDAIAALRAQAGAPTPLLSDAPLAVDNAAKDTAERRQVTVMFSDLVGSTALSAQMDPEDLREVIAAYQKCVAEAVRRFGGFVAKYMGDGVLVYFGYPKAHEDDAERAVRAGLAVVDSIARLATPAQGALAVRVGIATGLVVVGDLIGEGAAQEEAVVGESPNLAARLQALAAPGEIVIPLATRRLLGGLFEFADLGFHELKGFDAPIRAWRVLRESAAETRFEARATSGLAPTVGREHELALLAELWSKAASGEGQVVLLSGEPGIGKSHLIQALRERLRDRPHIRIRCQCSPFHANSALRPSIVQLTRAAGFHPDDPPSVKLDKLERLLARSTGKVRDDAPLLSAFLSLPVGSRYAPLNLSPQRQKELTLEALIRQLVGLAARQPVLLVFEDIHWIDPTSLELLDRLVPHIPRLSVLAIFSFRPEFEPRWIGHPRVTSLALNRLSHRQGAALVERLTGGKALPGGLLEQMVAKTDGVPLFLEEVTKAVIESDVLTDEGDRYALSGPLPPLAIPATLQDSLVARLDRLVMPAREVAQIGAAIGREFSYELLAAVAQREERELQGALDQLIGAELVIARGRPPHATCIFKHALVGDAAYATLLRSRRQQLHTRIAHALEQHFGEVVEHEPEIVAQHYTAAGLSLQAIGYWQRAGESANHRSANDEAQNHLQKALNLIETLSAGPERQRRELAALTVLGRVLAAKSGYANPEVEQVYSRARRLCELMPEDADLFPVLLGLAIYSATRAELTSAHELSGRLLDLARQSNDPVWVVEAHYARGVGLSWRGAFREARKHLELASESYRPQRHRAHLALYGQDPGPICLCRGSAVLWQLGYPDQALARMEDALALAERLAHPFSRAYVLTWAAWLRIFRREVPEAEEQNERALTFATEQAYPFWTAMAAQQKGWLSAKQGHNERAIAQIEDSLARMQVVGTQVTQAYTMGLLGEVLGSVNRASDGVRLIDRALDQVNRTREQWCHAELLRLRGALCAAAEPGDCREAEISFRQAIERSRQQGAKSWELRAATSLARLLAEQGKRAEAHDLLAPTYGWFTEGFDTLDLKEAKTLLDKLGA</sequence>
<evidence type="ECO:0000313" key="5">
    <source>
        <dbReference type="EMBL" id="MDX8541629.1"/>
    </source>
</evidence>
<dbReference type="SUPFAM" id="SSF47769">
    <property type="entry name" value="SAM/Pointed domain"/>
    <property type="match status" value="1"/>
</dbReference>
<evidence type="ECO:0000256" key="2">
    <source>
        <dbReference type="ARBA" id="ARBA00022840"/>
    </source>
</evidence>
<gene>
    <name evidence="5" type="ORF">RFM23_28800</name>
</gene>
<dbReference type="InterPro" id="IPR001054">
    <property type="entry name" value="A/G_cyclase"/>
</dbReference>
<reference evidence="5 6" key="1">
    <citation type="submission" date="2023-08" db="EMBL/GenBank/DDBJ databases">
        <title>Implementing the SeqCode for naming new Mesorhizobium species isolated from Vachellia karroo root nodules.</title>
        <authorList>
            <person name="Van Lill M."/>
        </authorList>
    </citation>
    <scope>NUCLEOTIDE SEQUENCE [LARGE SCALE GENOMIC DNA]</scope>
    <source>
        <strain evidence="5 6">VK4B</strain>
    </source>
</reference>
<dbReference type="PROSITE" id="PS50125">
    <property type="entry name" value="GUANYLATE_CYCLASE_2"/>
    <property type="match status" value="1"/>
</dbReference>
<dbReference type="SUPFAM" id="SSF52540">
    <property type="entry name" value="P-loop containing nucleoside triphosphate hydrolases"/>
    <property type="match status" value="1"/>
</dbReference>
<dbReference type="Pfam" id="PF00211">
    <property type="entry name" value="Guanylate_cyc"/>
    <property type="match status" value="1"/>
</dbReference>
<proteinExistence type="predicted"/>
<protein>
    <submittedName>
        <fullName evidence="5">Adenylate/guanylate cyclase domain-containing protein</fullName>
    </submittedName>
</protein>
<dbReference type="PROSITE" id="PS50105">
    <property type="entry name" value="SAM_DOMAIN"/>
    <property type="match status" value="1"/>
</dbReference>
<dbReference type="InterPro" id="IPR013761">
    <property type="entry name" value="SAM/pointed_sf"/>
</dbReference>
<dbReference type="InterPro" id="IPR029787">
    <property type="entry name" value="Nucleotide_cyclase"/>
</dbReference>
<dbReference type="CDD" id="cd07302">
    <property type="entry name" value="CHD"/>
    <property type="match status" value="1"/>
</dbReference>
<evidence type="ECO:0000259" key="4">
    <source>
        <dbReference type="PROSITE" id="PS50125"/>
    </source>
</evidence>